<protein>
    <submittedName>
        <fullName evidence="1">Uncharacterized protein</fullName>
    </submittedName>
</protein>
<dbReference type="Proteomes" id="UP000002695">
    <property type="component" value="Chromosome"/>
</dbReference>
<dbReference type="AlphaFoldDB" id="A0A0F6AWK2"/>
<evidence type="ECO:0000313" key="2">
    <source>
        <dbReference type="Proteomes" id="UP000002695"/>
    </source>
</evidence>
<evidence type="ECO:0000313" key="1">
    <source>
        <dbReference type="EMBL" id="ACY86623.1"/>
    </source>
</evidence>
<sequence>MRYLSNTANRSLVGLIRRGASPSGNHAGWRCAYPAYIPQKMPGEK</sequence>
<gene>
    <name evidence="1" type="ordered locus">STM14_0086</name>
</gene>
<organism evidence="1 2">
    <name type="scientific">Salmonella typhimurium (strain 14028s / SGSC 2262)</name>
    <dbReference type="NCBI Taxonomy" id="588858"/>
    <lineage>
        <taxon>Bacteria</taxon>
        <taxon>Pseudomonadati</taxon>
        <taxon>Pseudomonadota</taxon>
        <taxon>Gammaproteobacteria</taxon>
        <taxon>Enterobacterales</taxon>
        <taxon>Enterobacteriaceae</taxon>
        <taxon>Salmonella</taxon>
    </lineage>
</organism>
<proteinExistence type="predicted"/>
<dbReference type="KEGG" id="seo:STM14_0086"/>
<accession>A0A0F6AWK2</accession>
<dbReference type="EMBL" id="CP001363">
    <property type="protein sequence ID" value="ACY86623.1"/>
    <property type="molecule type" value="Genomic_DNA"/>
</dbReference>
<dbReference type="HOGENOM" id="CLU_3205096_0_0_6"/>
<reference evidence="1 2" key="1">
    <citation type="journal article" date="2010" name="J. Bacteriol.">
        <title>Short-term signatures of evolutionary change in the Salmonella enterica serovar typhimurium 14028 genome.</title>
        <authorList>
            <person name="Jarvik T."/>
            <person name="Smillie C."/>
            <person name="Groisman E.A."/>
            <person name="Ochman H."/>
        </authorList>
    </citation>
    <scope>NUCLEOTIDE SEQUENCE [LARGE SCALE GENOMIC DNA]</scope>
    <source>
        <strain evidence="2">14028s / SGSC 2262</strain>
    </source>
</reference>
<name>A0A0F6AWK2_SALT1</name>
<keyword evidence="2" id="KW-1185">Reference proteome</keyword>